<name>A3QDI2_SHELP</name>
<dbReference type="InterPro" id="IPR027417">
    <property type="entry name" value="P-loop_NTPase"/>
</dbReference>
<keyword evidence="2" id="KW-1185">Reference proteome</keyword>
<dbReference type="AlphaFoldDB" id="A3QDI2"/>
<organism evidence="1 2">
    <name type="scientific">Shewanella loihica (strain ATCC BAA-1088 / PV-4)</name>
    <dbReference type="NCBI Taxonomy" id="323850"/>
    <lineage>
        <taxon>Bacteria</taxon>
        <taxon>Pseudomonadati</taxon>
        <taxon>Pseudomonadota</taxon>
        <taxon>Gammaproteobacteria</taxon>
        <taxon>Alteromonadales</taxon>
        <taxon>Shewanellaceae</taxon>
        <taxon>Shewanella</taxon>
    </lineage>
</organism>
<dbReference type="SUPFAM" id="SSF52540">
    <property type="entry name" value="P-loop containing nucleoside triphosphate hydrolases"/>
    <property type="match status" value="1"/>
</dbReference>
<dbReference type="eggNOG" id="COG4088">
    <property type="taxonomic scope" value="Bacteria"/>
</dbReference>
<dbReference type="STRING" id="323850.Shew_1663"/>
<protein>
    <submittedName>
        <fullName evidence="1">Uncharacterized protein</fullName>
    </submittedName>
</protein>
<reference evidence="1 2" key="1">
    <citation type="submission" date="2007-03" db="EMBL/GenBank/DDBJ databases">
        <title>Complete sequence of Shewanella loihica PV-4.</title>
        <authorList>
            <consortium name="US DOE Joint Genome Institute"/>
            <person name="Copeland A."/>
            <person name="Lucas S."/>
            <person name="Lapidus A."/>
            <person name="Barry K."/>
            <person name="Detter J.C."/>
            <person name="Glavina del Rio T."/>
            <person name="Hammon N."/>
            <person name="Israni S."/>
            <person name="Dalin E."/>
            <person name="Tice H."/>
            <person name="Pitluck S."/>
            <person name="Chain P."/>
            <person name="Malfatti S."/>
            <person name="Shin M."/>
            <person name="Vergez L."/>
            <person name="Schmutz J."/>
            <person name="Larimer F."/>
            <person name="Land M."/>
            <person name="Hauser L."/>
            <person name="Kyrpides N."/>
            <person name="Mikhailova N."/>
            <person name="Romine M.F."/>
            <person name="Serres G."/>
            <person name="Fredrickson J."/>
            <person name="Tiedje J."/>
            <person name="Richardson P."/>
        </authorList>
    </citation>
    <scope>NUCLEOTIDE SEQUENCE [LARGE SCALE GENOMIC DNA]</scope>
    <source>
        <strain evidence="2">ATCC BAA-1088 / PV-4</strain>
    </source>
</reference>
<dbReference type="Gene3D" id="3.40.50.300">
    <property type="entry name" value="P-loop containing nucleotide triphosphate hydrolases"/>
    <property type="match status" value="1"/>
</dbReference>
<dbReference type="HOGENOM" id="CLU_083043_2_0_6"/>
<dbReference type="Pfam" id="PF13671">
    <property type="entry name" value="AAA_33"/>
    <property type="match status" value="1"/>
</dbReference>
<gene>
    <name evidence="1" type="ordered locus">Shew_1663</name>
</gene>
<evidence type="ECO:0000313" key="1">
    <source>
        <dbReference type="EMBL" id="ABO23530.1"/>
    </source>
</evidence>
<dbReference type="EMBL" id="CP000606">
    <property type="protein sequence ID" value="ABO23530.1"/>
    <property type="molecule type" value="Genomic_DNA"/>
</dbReference>
<accession>A3QDI2</accession>
<dbReference type="PANTHER" id="PTHR13308">
    <property type="entry name" value="NEDD4-BINDING PROTEIN 2-LIKE 1"/>
    <property type="match status" value="1"/>
</dbReference>
<dbReference type="PANTHER" id="PTHR13308:SF40">
    <property type="entry name" value="NEDD4-BINDING PROTEIN 2-LIKE 1"/>
    <property type="match status" value="1"/>
</dbReference>
<dbReference type="KEGG" id="slo:Shew_1663"/>
<evidence type="ECO:0000313" key="2">
    <source>
        <dbReference type="Proteomes" id="UP000001558"/>
    </source>
</evidence>
<proteinExistence type="predicted"/>
<dbReference type="Proteomes" id="UP000001558">
    <property type="component" value="Chromosome"/>
</dbReference>
<sequence>MSHFECDLGDLGAEVLTQDAATAADSLNSQLAIIMRGLPGSGKSHWVDSFIAARPDGEAIRRRGYFSTDDRFIIAGEYRFDASKLSEYHQLNLTGFIQALSRREPVVICDNTNMAHWEFMAYEAAAKAMGYQVRILLIGDPEDEAHQALCAERNQHGLGLRQIQAMARQFQQL</sequence>
<dbReference type="InterPro" id="IPR026302">
    <property type="entry name" value="NEDD4-bd_p2"/>
</dbReference>